<name>A0ACC3NMK0_9PEZI</name>
<reference evidence="1" key="1">
    <citation type="submission" date="2023-07" db="EMBL/GenBank/DDBJ databases">
        <title>Black Yeasts Isolated from many extreme environments.</title>
        <authorList>
            <person name="Coleine C."/>
            <person name="Stajich J.E."/>
            <person name="Selbmann L."/>
        </authorList>
    </citation>
    <scope>NUCLEOTIDE SEQUENCE</scope>
    <source>
        <strain evidence="1">CCFEE 5714</strain>
    </source>
</reference>
<accession>A0ACC3NMK0</accession>
<evidence type="ECO:0000313" key="2">
    <source>
        <dbReference type="Proteomes" id="UP001281147"/>
    </source>
</evidence>
<keyword evidence="2" id="KW-1185">Reference proteome</keyword>
<dbReference type="EMBL" id="JAUTXU010000025">
    <property type="protein sequence ID" value="KAK3719612.1"/>
    <property type="molecule type" value="Genomic_DNA"/>
</dbReference>
<proteinExistence type="predicted"/>
<dbReference type="Proteomes" id="UP001281147">
    <property type="component" value="Unassembled WGS sequence"/>
</dbReference>
<organism evidence="1 2">
    <name type="scientific">Vermiconidia calcicola</name>
    <dbReference type="NCBI Taxonomy" id="1690605"/>
    <lineage>
        <taxon>Eukaryota</taxon>
        <taxon>Fungi</taxon>
        <taxon>Dikarya</taxon>
        <taxon>Ascomycota</taxon>
        <taxon>Pezizomycotina</taxon>
        <taxon>Dothideomycetes</taxon>
        <taxon>Dothideomycetidae</taxon>
        <taxon>Mycosphaerellales</taxon>
        <taxon>Extremaceae</taxon>
        <taxon>Vermiconidia</taxon>
    </lineage>
</organism>
<comment type="caution">
    <text evidence="1">The sequence shown here is derived from an EMBL/GenBank/DDBJ whole genome shotgun (WGS) entry which is preliminary data.</text>
</comment>
<sequence>MATDQIYAKALSTIVRLISEASKEDATKQQWPIFAKYHVFFAASMSVYMAAATSEKTVRLTLLQTCKDAIPILNGWSMFPKDQLARVTRHILRAISRVEARALDAVSSNLRLPSVSARMAANIPYQVIWNAKHNRTPDPVELTATLPPASTYPTDYQPTPSGSRSTTSLPRQDGLLYSFQGSDDGLNFEDMNDADFTDIFLDWQSLREGVPDWI</sequence>
<protein>
    <submittedName>
        <fullName evidence="1">Uncharacterized protein</fullName>
    </submittedName>
</protein>
<gene>
    <name evidence="1" type="ORF">LTR37_004149</name>
</gene>
<evidence type="ECO:0000313" key="1">
    <source>
        <dbReference type="EMBL" id="KAK3719612.1"/>
    </source>
</evidence>